<keyword evidence="4" id="KW-1185">Reference proteome</keyword>
<dbReference type="Proteomes" id="UP000189004">
    <property type="component" value="Unassembled WGS sequence"/>
</dbReference>
<keyword evidence="2" id="KW-0812">Transmembrane</keyword>
<accession>A0A1V3C3D8</accession>
<sequence>MRTKRNRRGGGSEDRKAPDSKELLTPSPRSPDDVAKEVVGETPVLRKDAVEDDPALAWETEHPDGSSRFGRIQGFQRQGGSMAPSNAHRGRLSSWVAVVLACAGFTVGGLAVAMGMSVVLLVVAGVLLLAAGVVALFFDMMSDVVLDTPRKESEEPHDTPLHRLKRESPGPHSE</sequence>
<evidence type="ECO:0000256" key="1">
    <source>
        <dbReference type="SAM" id="MobiDB-lite"/>
    </source>
</evidence>
<dbReference type="OrthoDB" id="3432206at2"/>
<feature type="region of interest" description="Disordered" evidence="1">
    <location>
        <begin position="149"/>
        <end position="174"/>
    </location>
</feature>
<evidence type="ECO:0008006" key="5">
    <source>
        <dbReference type="Google" id="ProtNLM"/>
    </source>
</evidence>
<name>A0A1V3C3D8_9ACTN</name>
<gene>
    <name evidence="3" type="ORF">NOSIN_17030</name>
</gene>
<keyword evidence="2" id="KW-0472">Membrane</keyword>
<proteinExistence type="predicted"/>
<evidence type="ECO:0000313" key="4">
    <source>
        <dbReference type="Proteomes" id="UP000189004"/>
    </source>
</evidence>
<feature type="compositionally biased region" description="Basic and acidic residues" evidence="1">
    <location>
        <begin position="30"/>
        <end position="49"/>
    </location>
</feature>
<evidence type="ECO:0000313" key="3">
    <source>
        <dbReference type="EMBL" id="OOC55307.1"/>
    </source>
</evidence>
<reference evidence="4" key="1">
    <citation type="submission" date="2016-08" db="EMBL/GenBank/DDBJ databases">
        <authorList>
            <person name="Tokovenko B."/>
            <person name="Kalinowski J."/>
        </authorList>
    </citation>
    <scope>NUCLEOTIDE SEQUENCE [LARGE SCALE GENOMIC DNA]</scope>
    <source>
        <strain evidence="4">UTMC102</strain>
    </source>
</reference>
<keyword evidence="2" id="KW-1133">Transmembrane helix</keyword>
<feature type="transmembrane region" description="Helical" evidence="2">
    <location>
        <begin position="92"/>
        <end position="112"/>
    </location>
</feature>
<dbReference type="STRING" id="501010.NOSIN_17030"/>
<feature type="compositionally biased region" description="Basic and acidic residues" evidence="1">
    <location>
        <begin position="10"/>
        <end position="22"/>
    </location>
</feature>
<feature type="region of interest" description="Disordered" evidence="1">
    <location>
        <begin position="1"/>
        <end position="53"/>
    </location>
</feature>
<organism evidence="3 4">
    <name type="scientific">Nocardiopsis sinuspersici</name>
    <dbReference type="NCBI Taxonomy" id="501010"/>
    <lineage>
        <taxon>Bacteria</taxon>
        <taxon>Bacillati</taxon>
        <taxon>Actinomycetota</taxon>
        <taxon>Actinomycetes</taxon>
        <taxon>Streptosporangiales</taxon>
        <taxon>Nocardiopsidaceae</taxon>
        <taxon>Nocardiopsis</taxon>
    </lineage>
</organism>
<dbReference type="EMBL" id="MCOK01000001">
    <property type="protein sequence ID" value="OOC55307.1"/>
    <property type="molecule type" value="Genomic_DNA"/>
</dbReference>
<protein>
    <recommendedName>
        <fullName evidence="5">DUF3040 domain-containing protein</fullName>
    </recommendedName>
</protein>
<dbReference type="RefSeq" id="WP_077691736.1">
    <property type="nucleotide sequence ID" value="NZ_MCOK01000001.1"/>
</dbReference>
<comment type="caution">
    <text evidence="3">The sequence shown here is derived from an EMBL/GenBank/DDBJ whole genome shotgun (WGS) entry which is preliminary data.</text>
</comment>
<evidence type="ECO:0000256" key="2">
    <source>
        <dbReference type="SAM" id="Phobius"/>
    </source>
</evidence>
<dbReference type="AlphaFoldDB" id="A0A1V3C3D8"/>
<feature type="transmembrane region" description="Helical" evidence="2">
    <location>
        <begin position="118"/>
        <end position="138"/>
    </location>
</feature>